<evidence type="ECO:0000313" key="2">
    <source>
        <dbReference type="EMBL" id="TGZ78121.1"/>
    </source>
</evidence>
<dbReference type="Proteomes" id="UP000298138">
    <property type="component" value="Unassembled WGS sequence"/>
</dbReference>
<organism evidence="2 3">
    <name type="scientific">Ascodesmis nigricans</name>
    <dbReference type="NCBI Taxonomy" id="341454"/>
    <lineage>
        <taxon>Eukaryota</taxon>
        <taxon>Fungi</taxon>
        <taxon>Dikarya</taxon>
        <taxon>Ascomycota</taxon>
        <taxon>Pezizomycotina</taxon>
        <taxon>Pezizomycetes</taxon>
        <taxon>Pezizales</taxon>
        <taxon>Ascodesmidaceae</taxon>
        <taxon>Ascodesmis</taxon>
    </lineage>
</organism>
<sequence>MAKVGIFTSMLPDPPPSDAGDDSWPTTPGVCAGLKQSVEDICKVLRGISEQLEHYDPKFQLEAPKDTTPGPKCFINEAMQQPRWRNASTFYPPADTYAPEQSMGGEQTKLSKAYHYPPLHRRNFIQPMMGVAGISVPSIPQMTAMSKRLNRQQTKSWKTYHPSVHRRHITQIMHSSTRINPNNTAKLSLNTDDTMLLLHHTSTEPTSP</sequence>
<evidence type="ECO:0000313" key="3">
    <source>
        <dbReference type="Proteomes" id="UP000298138"/>
    </source>
</evidence>
<accession>A0A4S2MM13</accession>
<dbReference type="EMBL" id="ML220145">
    <property type="protein sequence ID" value="TGZ78121.1"/>
    <property type="molecule type" value="Genomic_DNA"/>
</dbReference>
<gene>
    <name evidence="2" type="ORF">EX30DRAFT_351299</name>
</gene>
<keyword evidence="3" id="KW-1185">Reference proteome</keyword>
<dbReference type="InParanoid" id="A0A4S2MM13"/>
<protein>
    <submittedName>
        <fullName evidence="2">Uncharacterized protein</fullName>
    </submittedName>
</protein>
<name>A0A4S2MM13_9PEZI</name>
<proteinExistence type="predicted"/>
<feature type="region of interest" description="Disordered" evidence="1">
    <location>
        <begin position="1"/>
        <end position="24"/>
    </location>
</feature>
<reference evidence="2 3" key="1">
    <citation type="submission" date="2019-04" db="EMBL/GenBank/DDBJ databases">
        <title>Comparative genomics and transcriptomics to analyze fruiting body development in filamentous ascomycetes.</title>
        <authorList>
            <consortium name="DOE Joint Genome Institute"/>
            <person name="Lutkenhaus R."/>
            <person name="Traeger S."/>
            <person name="Breuer J."/>
            <person name="Kuo A."/>
            <person name="Lipzen A."/>
            <person name="Pangilinan J."/>
            <person name="Dilworth D."/>
            <person name="Sandor L."/>
            <person name="Poggeler S."/>
            <person name="Barry K."/>
            <person name="Grigoriev I.V."/>
            <person name="Nowrousian M."/>
        </authorList>
    </citation>
    <scope>NUCLEOTIDE SEQUENCE [LARGE SCALE GENOMIC DNA]</scope>
    <source>
        <strain evidence="2 3">CBS 389.68</strain>
    </source>
</reference>
<dbReference type="AlphaFoldDB" id="A0A4S2MM13"/>
<evidence type="ECO:0000256" key="1">
    <source>
        <dbReference type="SAM" id="MobiDB-lite"/>
    </source>
</evidence>